<evidence type="ECO:0000313" key="2">
    <source>
        <dbReference type="Proteomes" id="UP000643554"/>
    </source>
</evidence>
<sequence length="193" mass="21603">MRRLLIFFIVFGVMVSLSMCINSTGENSGIRDGNLSSGDSNKVNLTIAGQPVQLVLRTTVKEALSTELINTNDSDILRSYLTHKIIYLDYNSSLPLEEGRICVVDLSMKLGFLRPLYGHVIVDDTIFKNESEREKVKNSNITLIIKVVRGNRSATIEKVDNRTYVIEGNSLKELDKAESRFVLAIYRGIGENS</sequence>
<dbReference type="AlphaFoldDB" id="A0A833E1E1"/>
<proteinExistence type="predicted"/>
<name>A0A833E1E1_9EURY</name>
<dbReference type="Proteomes" id="UP000643554">
    <property type="component" value="Unassembled WGS sequence"/>
</dbReference>
<dbReference type="EMBL" id="DQUI01000017">
    <property type="protein sequence ID" value="HIP83991.1"/>
    <property type="molecule type" value="Genomic_DNA"/>
</dbReference>
<reference evidence="1" key="1">
    <citation type="journal article" date="2020" name="ISME J.">
        <title>Gammaproteobacteria mediating utilization of methyl-, sulfur- and petroleum organic compounds in deep ocean hydrothermal plumes.</title>
        <authorList>
            <person name="Zhou Z."/>
            <person name="Liu Y."/>
            <person name="Pan J."/>
            <person name="Cron B.R."/>
            <person name="Toner B.M."/>
            <person name="Anantharaman K."/>
            <person name="Breier J.A."/>
            <person name="Dick G.J."/>
            <person name="Li M."/>
        </authorList>
    </citation>
    <scope>NUCLEOTIDE SEQUENCE</scope>
    <source>
        <strain evidence="1">SZUA-1453</strain>
    </source>
</reference>
<comment type="caution">
    <text evidence="1">The sequence shown here is derived from an EMBL/GenBank/DDBJ whole genome shotgun (WGS) entry which is preliminary data.</text>
</comment>
<protein>
    <submittedName>
        <fullName evidence="1">Uncharacterized protein</fullName>
    </submittedName>
</protein>
<evidence type="ECO:0000313" key="1">
    <source>
        <dbReference type="EMBL" id="HIP83991.1"/>
    </source>
</evidence>
<organism evidence="1 2">
    <name type="scientific">Methanothermococcus okinawensis</name>
    <dbReference type="NCBI Taxonomy" id="155863"/>
    <lineage>
        <taxon>Archaea</taxon>
        <taxon>Methanobacteriati</taxon>
        <taxon>Methanobacteriota</taxon>
        <taxon>Methanomada group</taxon>
        <taxon>Methanococci</taxon>
        <taxon>Methanococcales</taxon>
        <taxon>Methanococcaceae</taxon>
        <taxon>Methanothermococcus</taxon>
    </lineage>
</organism>
<gene>
    <name evidence="1" type="ORF">EYH15_00630</name>
</gene>
<accession>A0A833E1E1</accession>